<proteinExistence type="predicted"/>
<dbReference type="EMBL" id="CAMAPF010000982">
    <property type="protein sequence ID" value="CAH9134468.1"/>
    <property type="molecule type" value="Genomic_DNA"/>
</dbReference>
<comment type="caution">
    <text evidence="3">The sequence shown here is derived from an EMBL/GenBank/DDBJ whole genome shotgun (WGS) entry which is preliminary data.</text>
</comment>
<accession>A0AAV0FGB6</accession>
<evidence type="ECO:0000313" key="3">
    <source>
        <dbReference type="EMBL" id="CAH9134468.1"/>
    </source>
</evidence>
<organism evidence="3 4">
    <name type="scientific">Cuscuta epithymum</name>
    <dbReference type="NCBI Taxonomy" id="186058"/>
    <lineage>
        <taxon>Eukaryota</taxon>
        <taxon>Viridiplantae</taxon>
        <taxon>Streptophyta</taxon>
        <taxon>Embryophyta</taxon>
        <taxon>Tracheophyta</taxon>
        <taxon>Spermatophyta</taxon>
        <taxon>Magnoliopsida</taxon>
        <taxon>eudicotyledons</taxon>
        <taxon>Gunneridae</taxon>
        <taxon>Pentapetalae</taxon>
        <taxon>asterids</taxon>
        <taxon>lamiids</taxon>
        <taxon>Solanales</taxon>
        <taxon>Convolvulaceae</taxon>
        <taxon>Cuscuteae</taxon>
        <taxon>Cuscuta</taxon>
        <taxon>Cuscuta subgen. Cuscuta</taxon>
    </lineage>
</organism>
<feature type="coiled-coil region" evidence="1">
    <location>
        <begin position="241"/>
        <end position="414"/>
    </location>
</feature>
<evidence type="ECO:0000256" key="2">
    <source>
        <dbReference type="SAM" id="MobiDB-lite"/>
    </source>
</evidence>
<feature type="compositionally biased region" description="Polar residues" evidence="2">
    <location>
        <begin position="58"/>
        <end position="70"/>
    </location>
</feature>
<evidence type="ECO:0000313" key="4">
    <source>
        <dbReference type="Proteomes" id="UP001152523"/>
    </source>
</evidence>
<gene>
    <name evidence="3" type="ORF">CEPIT_LOCUS33748</name>
</gene>
<keyword evidence="4" id="KW-1185">Reference proteome</keyword>
<feature type="compositionally biased region" description="Polar residues" evidence="2">
    <location>
        <begin position="138"/>
        <end position="161"/>
    </location>
</feature>
<protein>
    <submittedName>
        <fullName evidence="3">Uncharacterized protein</fullName>
    </submittedName>
</protein>
<sequence>MGEGRNGRICKVRKRGGSSSSSSSFVRTYRLKRALLVGKRGGSRTPVPMWKMKMMDASRSSTMSQNSTPNKYLEANGGDMRREFSVSARKLGATFWEINGISTAHSYNNDDNIDRGGGGWGNENLEKVKRRGKGDLKSPSNKLGSNSMALQLSDPSSSPVSPQGMERCHKVGSHRRRASTGSQKILQPDYPLHSSGLMEETQTRHRLKEARRGLTTSKELLKLLNRFWGLEEQQPACVSLFSALKSELDQATIQLTKAIQEHKGEIDFLLKRFEEERVKERERVQSAVESLVGELKTEKKLRKQTERLNKKLGRELANTKASLSKATKEAESEKRAREILEQACDELARGIGEDRAEVEELKKESAKVKEEVEKEREMLQLADVLREERVQMKLSEAKYEFEEKNAAIDELKSELEAFLRFRRGVGREGGEESPNYERIKALEKHLRETLPLNGEKIRVDEEEEEDDDSGESDLHSIELNMDENSKRYEWSSNKNKGRKCIPANSPICLERQTSEGIVLDFTENHKSGYSSHSFHSGWKRECEDEIERYNMIKDLRDHIVSSSKTTSSQDFISPAKVWSHHSFSSQDFSSMVGGDAFTVLQGTD</sequence>
<dbReference type="PANTHER" id="PTHR31071">
    <property type="entry name" value="GB|AAF24581.1"/>
    <property type="match status" value="1"/>
</dbReference>
<feature type="region of interest" description="Disordered" evidence="2">
    <location>
        <begin position="130"/>
        <end position="166"/>
    </location>
</feature>
<feature type="region of interest" description="Disordered" evidence="2">
    <location>
        <begin position="57"/>
        <end position="76"/>
    </location>
</feature>
<keyword evidence="1" id="KW-0175">Coiled coil</keyword>
<feature type="region of interest" description="Disordered" evidence="2">
    <location>
        <begin position="1"/>
        <end position="24"/>
    </location>
</feature>
<name>A0AAV0FGB6_9ASTE</name>
<feature type="compositionally biased region" description="Acidic residues" evidence="2">
    <location>
        <begin position="460"/>
        <end position="471"/>
    </location>
</feature>
<evidence type="ECO:0000256" key="1">
    <source>
        <dbReference type="SAM" id="Coils"/>
    </source>
</evidence>
<dbReference type="Proteomes" id="UP001152523">
    <property type="component" value="Unassembled WGS sequence"/>
</dbReference>
<dbReference type="PANTHER" id="PTHR31071:SF16">
    <property type="entry name" value="MYB-LIKE PROTEIN Z ISOFORM X1"/>
    <property type="match status" value="1"/>
</dbReference>
<dbReference type="InterPro" id="IPR043424">
    <property type="entry name" value="BLT-like"/>
</dbReference>
<feature type="region of interest" description="Disordered" evidence="2">
    <location>
        <begin position="453"/>
        <end position="478"/>
    </location>
</feature>
<reference evidence="3" key="1">
    <citation type="submission" date="2022-07" db="EMBL/GenBank/DDBJ databases">
        <authorList>
            <person name="Macas J."/>
            <person name="Novak P."/>
            <person name="Neumann P."/>
        </authorList>
    </citation>
    <scope>NUCLEOTIDE SEQUENCE</scope>
</reference>
<dbReference type="AlphaFoldDB" id="A0AAV0FGB6"/>